<evidence type="ECO:0000256" key="1">
    <source>
        <dbReference type="ARBA" id="ARBA00004167"/>
    </source>
</evidence>
<evidence type="ECO:0000256" key="6">
    <source>
        <dbReference type="SAM" id="Coils"/>
    </source>
</evidence>
<dbReference type="PANTHER" id="PTHR22422:SF7">
    <property type="entry name" value="TRANSMEMBRANE AND COILED-COIL DOMAIN-CONTAINING PROTEIN 5A"/>
    <property type="match status" value="1"/>
</dbReference>
<gene>
    <name evidence="7 9" type="primary">TMCO5A</name>
</gene>
<dbReference type="Proteomes" id="UP000002277">
    <property type="component" value="Chromosome 15"/>
</dbReference>
<evidence type="ECO:0000256" key="3">
    <source>
        <dbReference type="ARBA" id="ARBA00022989"/>
    </source>
</evidence>
<dbReference type="Ensembl" id="ENSPTRT00000084916.1">
    <property type="protein sequence ID" value="ENSPTRP00000062921.1"/>
    <property type="gene ID" value="ENSPTRG00000006902.6"/>
</dbReference>
<evidence type="ECO:0000313" key="8">
    <source>
        <dbReference type="Proteomes" id="UP000002277"/>
    </source>
</evidence>
<dbReference type="GeneTree" id="ENSGT00940000153380"/>
<sequence>MEISRLAQSKRNIISLNMDLERHMQRIDEANHKLLLKIQEREDKIQRLESEIIQTEDLVEDEEWEKENRTMMERERALQELEEETARLERKNETLVHSITELQQKLTRKSQKITNCEQSSPDGALEETKVKLQQLEASYARQEKELLKVMKEYAIVTQLCEDQALYIKVELLGKGIAKGLLRSKLVSMNPVEKEHTSQKNEVNTPFSLQLLTVSLPFKAISSKL</sequence>
<accession>A0A2I3RE65</accession>
<evidence type="ECO:0000313" key="7">
    <source>
        <dbReference type="Ensembl" id="ENSPTRP00000062921.1"/>
    </source>
</evidence>
<evidence type="ECO:0000256" key="5">
    <source>
        <dbReference type="ARBA" id="ARBA00023136"/>
    </source>
</evidence>
<dbReference type="Bgee" id="ENSPTRG00000006902">
    <property type="expression patterns" value="Expressed in testis and 1 other cell type or tissue"/>
</dbReference>
<dbReference type="InterPro" id="IPR026617">
    <property type="entry name" value="SMCO2/5"/>
</dbReference>
<keyword evidence="2" id="KW-0812">Transmembrane</keyword>
<keyword evidence="4 6" id="KW-0175">Coiled coil</keyword>
<dbReference type="VGNC" id="VGNC:3522">
    <property type="gene designation" value="TMCO5A"/>
</dbReference>
<reference evidence="7" key="3">
    <citation type="submission" date="2025-09" db="UniProtKB">
        <authorList>
            <consortium name="Ensembl"/>
        </authorList>
    </citation>
    <scope>IDENTIFICATION</scope>
</reference>
<dbReference type="Pfam" id="PF14992">
    <property type="entry name" value="TMCO5"/>
    <property type="match status" value="1"/>
</dbReference>
<dbReference type="PANTHER" id="PTHR22422">
    <property type="entry name" value="TRANSMEMBRANE AND COILED-COIL DOMAIN-CONTAINING PROTEIN 5B-RELATED"/>
    <property type="match status" value="1"/>
</dbReference>
<dbReference type="AlphaFoldDB" id="A0A2I3RE65"/>
<name>A0A2I3RE65_PANTR</name>
<evidence type="ECO:0000313" key="9">
    <source>
        <dbReference type="VGNC" id="VGNC:3522"/>
    </source>
</evidence>
<organism evidence="7 8">
    <name type="scientific">Pan troglodytes</name>
    <name type="common">Chimpanzee</name>
    <dbReference type="NCBI Taxonomy" id="9598"/>
    <lineage>
        <taxon>Eukaryota</taxon>
        <taxon>Metazoa</taxon>
        <taxon>Chordata</taxon>
        <taxon>Craniata</taxon>
        <taxon>Vertebrata</taxon>
        <taxon>Euteleostomi</taxon>
        <taxon>Mammalia</taxon>
        <taxon>Eutheria</taxon>
        <taxon>Euarchontoglires</taxon>
        <taxon>Primates</taxon>
        <taxon>Haplorrhini</taxon>
        <taxon>Catarrhini</taxon>
        <taxon>Hominidae</taxon>
        <taxon>Pan</taxon>
    </lineage>
</organism>
<keyword evidence="8" id="KW-1185">Reference proteome</keyword>
<protein>
    <submittedName>
        <fullName evidence="7">Transmembrane and coiled-coil domains 5A</fullName>
    </submittedName>
</protein>
<feature type="coiled-coil region" evidence="6">
    <location>
        <begin position="6"/>
        <end position="152"/>
    </location>
</feature>
<keyword evidence="5" id="KW-0472">Membrane</keyword>
<evidence type="ECO:0000256" key="4">
    <source>
        <dbReference type="ARBA" id="ARBA00023054"/>
    </source>
</evidence>
<dbReference type="GO" id="GO:0016020">
    <property type="term" value="C:membrane"/>
    <property type="evidence" value="ECO:0007669"/>
    <property type="project" value="UniProtKB-SubCell"/>
</dbReference>
<dbReference type="EMBL" id="AACZ04038103">
    <property type="status" value="NOT_ANNOTATED_CDS"/>
    <property type="molecule type" value="Genomic_DNA"/>
</dbReference>
<proteinExistence type="predicted"/>
<evidence type="ECO:0000256" key="2">
    <source>
        <dbReference type="ARBA" id="ARBA00022692"/>
    </source>
</evidence>
<reference evidence="7" key="2">
    <citation type="submission" date="2025-08" db="UniProtKB">
        <authorList>
            <consortium name="Ensembl"/>
        </authorList>
    </citation>
    <scope>IDENTIFICATION</scope>
</reference>
<comment type="subcellular location">
    <subcellularLocation>
        <location evidence="1">Membrane</location>
        <topology evidence="1">Single-pass membrane protein</topology>
    </subcellularLocation>
</comment>
<reference evidence="7 8" key="1">
    <citation type="journal article" date="2005" name="Nature">
        <title>Initial sequence of the chimpanzee genome and comparison with the human genome.</title>
        <authorList>
            <consortium name="Chimpanzee sequencing and analysis consortium"/>
        </authorList>
    </citation>
    <scope>NUCLEOTIDE SEQUENCE [LARGE SCALE GENOMIC DNA]</scope>
</reference>
<keyword evidence="3" id="KW-1133">Transmembrane helix</keyword>